<dbReference type="CDD" id="cd01949">
    <property type="entry name" value="GGDEF"/>
    <property type="match status" value="1"/>
</dbReference>
<dbReference type="Pfam" id="PF01590">
    <property type="entry name" value="GAF"/>
    <property type="match status" value="1"/>
</dbReference>
<dbReference type="SUPFAM" id="SSF141868">
    <property type="entry name" value="EAL domain-like"/>
    <property type="match status" value="1"/>
</dbReference>
<dbReference type="NCBIfam" id="TIGR00229">
    <property type="entry name" value="sensory_box"/>
    <property type="match status" value="2"/>
</dbReference>
<evidence type="ECO:0000259" key="4">
    <source>
        <dbReference type="PROSITE" id="PS50883"/>
    </source>
</evidence>
<dbReference type="Pfam" id="PF00990">
    <property type="entry name" value="GGDEF"/>
    <property type="match status" value="1"/>
</dbReference>
<dbReference type="PROSITE" id="PS50887">
    <property type="entry name" value="GGDEF"/>
    <property type="match status" value="1"/>
</dbReference>
<dbReference type="InterPro" id="IPR029016">
    <property type="entry name" value="GAF-like_dom_sf"/>
</dbReference>
<dbReference type="SUPFAM" id="SSF55073">
    <property type="entry name" value="Nucleotide cyclase"/>
    <property type="match status" value="1"/>
</dbReference>
<reference evidence="6 7" key="1">
    <citation type="submission" date="2021-03" db="EMBL/GenBank/DDBJ databases">
        <title>Complete genome of Parasphingorhabdus_sp.JHSY0214.</title>
        <authorList>
            <person name="Yoo J.H."/>
            <person name="Bae J.W."/>
        </authorList>
    </citation>
    <scope>NUCLEOTIDE SEQUENCE [LARGE SCALE GENOMIC DNA]</scope>
    <source>
        <strain evidence="6 7">JHSY0214</strain>
    </source>
</reference>
<organism evidence="6 7">
    <name type="scientific">Parasphingorhabdus cellanae</name>
    <dbReference type="NCBI Taxonomy" id="2806553"/>
    <lineage>
        <taxon>Bacteria</taxon>
        <taxon>Pseudomonadati</taxon>
        <taxon>Pseudomonadota</taxon>
        <taxon>Alphaproteobacteria</taxon>
        <taxon>Sphingomonadales</taxon>
        <taxon>Sphingomonadaceae</taxon>
        <taxon>Parasphingorhabdus</taxon>
    </lineage>
</organism>
<dbReference type="InterPro" id="IPR000700">
    <property type="entry name" value="PAS-assoc_C"/>
</dbReference>
<accession>A0ABX7T4K1</accession>
<dbReference type="InterPro" id="IPR001610">
    <property type="entry name" value="PAC"/>
</dbReference>
<dbReference type="InterPro" id="IPR001633">
    <property type="entry name" value="EAL_dom"/>
</dbReference>
<feature type="domain" description="EAL" evidence="4">
    <location>
        <begin position="594"/>
        <end position="844"/>
    </location>
</feature>
<dbReference type="InterPro" id="IPR029787">
    <property type="entry name" value="Nucleotide_cyclase"/>
</dbReference>
<dbReference type="PANTHER" id="PTHR44757:SF2">
    <property type="entry name" value="BIOFILM ARCHITECTURE MAINTENANCE PROTEIN MBAA"/>
    <property type="match status" value="1"/>
</dbReference>
<dbReference type="SMART" id="SM00065">
    <property type="entry name" value="GAF"/>
    <property type="match status" value="1"/>
</dbReference>
<dbReference type="InterPro" id="IPR035965">
    <property type="entry name" value="PAS-like_dom_sf"/>
</dbReference>
<dbReference type="PROSITE" id="PS50112">
    <property type="entry name" value="PAS"/>
    <property type="match status" value="2"/>
</dbReference>
<feature type="domain" description="PAC" evidence="3">
    <location>
        <begin position="244"/>
        <end position="297"/>
    </location>
</feature>
<dbReference type="CDD" id="cd01948">
    <property type="entry name" value="EAL"/>
    <property type="match status" value="1"/>
</dbReference>
<evidence type="ECO:0000313" key="6">
    <source>
        <dbReference type="EMBL" id="QTD56514.1"/>
    </source>
</evidence>
<dbReference type="SMART" id="SM00086">
    <property type="entry name" value="PAC"/>
    <property type="match status" value="2"/>
</dbReference>
<dbReference type="PROSITE" id="PS50113">
    <property type="entry name" value="PAC"/>
    <property type="match status" value="2"/>
</dbReference>
<dbReference type="NCBIfam" id="TIGR00254">
    <property type="entry name" value="GGDEF"/>
    <property type="match status" value="1"/>
</dbReference>
<feature type="domain" description="PAS" evidence="2">
    <location>
        <begin position="166"/>
        <end position="237"/>
    </location>
</feature>
<name>A0ABX7T4K1_9SPHN</name>
<keyword evidence="7" id="KW-1185">Reference proteome</keyword>
<evidence type="ECO:0000313" key="7">
    <source>
        <dbReference type="Proteomes" id="UP000663923"/>
    </source>
</evidence>
<dbReference type="InterPro" id="IPR052155">
    <property type="entry name" value="Biofilm_reg_signaling"/>
</dbReference>
<dbReference type="SUPFAM" id="SSF55781">
    <property type="entry name" value="GAF domain-like"/>
    <property type="match status" value="1"/>
</dbReference>
<dbReference type="Gene3D" id="3.30.450.20">
    <property type="entry name" value="PAS domain"/>
    <property type="match status" value="2"/>
</dbReference>
<dbReference type="EMBL" id="CP071794">
    <property type="protein sequence ID" value="QTD56514.1"/>
    <property type="molecule type" value="Genomic_DNA"/>
</dbReference>
<feature type="compositionally biased region" description="Polar residues" evidence="1">
    <location>
        <begin position="848"/>
        <end position="861"/>
    </location>
</feature>
<dbReference type="InterPro" id="IPR043128">
    <property type="entry name" value="Rev_trsase/Diguanyl_cyclase"/>
</dbReference>
<dbReference type="PANTHER" id="PTHR44757">
    <property type="entry name" value="DIGUANYLATE CYCLASE DGCP"/>
    <property type="match status" value="1"/>
</dbReference>
<evidence type="ECO:0000259" key="2">
    <source>
        <dbReference type="PROSITE" id="PS50112"/>
    </source>
</evidence>
<dbReference type="InterPro" id="IPR000014">
    <property type="entry name" value="PAS"/>
</dbReference>
<feature type="domain" description="PAS" evidence="2">
    <location>
        <begin position="298"/>
        <end position="368"/>
    </location>
</feature>
<dbReference type="Pfam" id="PF00563">
    <property type="entry name" value="EAL"/>
    <property type="match status" value="1"/>
</dbReference>
<dbReference type="InterPro" id="IPR013656">
    <property type="entry name" value="PAS_4"/>
</dbReference>
<dbReference type="InterPro" id="IPR003018">
    <property type="entry name" value="GAF"/>
</dbReference>
<dbReference type="SUPFAM" id="SSF55785">
    <property type="entry name" value="PYP-like sensor domain (PAS domain)"/>
    <property type="match status" value="2"/>
</dbReference>
<dbReference type="SMART" id="SM00267">
    <property type="entry name" value="GGDEF"/>
    <property type="match status" value="1"/>
</dbReference>
<dbReference type="InterPro" id="IPR000160">
    <property type="entry name" value="GGDEF_dom"/>
</dbReference>
<dbReference type="InterPro" id="IPR035919">
    <property type="entry name" value="EAL_sf"/>
</dbReference>
<sequence>METQQGQASERVRLDILHRFDILDSAPEKAFDNIVELAADLFSVPTVLISLVAEERQWFKAKVGLDVCETDRSISFCTLTIKEPDILEVCDTYLDSRFANNPLVTKAPHIRYYAGAPLIVEGGHAIGTLCLIDQKPRRPLSKAKRKLLQRLADQIMQQIELRALRAAGHIAKLVSATTSDAMILANTENVITEWNMAAEKMFGWSQAEAVGKPLSIIMPKRLAAKHENGLRGVVAGKRAKLFQQTIELPALHRNGQEFPIELSLTRWDNPETGVLDGFASIIRDISERKALEEERSQARQFLDEVIENLPAMVWAKDVKSRKYKILNRAGEKLIGRKREDIIGRGDDELFPEASDAYRSRDEKVLKNGSASIYEGEFTRPNGAIRRMRTKRALVGAESDAPYILGISEDITERYLAEQKIAHMAMHDPLTGLRNRAGIAKEYELLKASPDKKDIAILCIDLDQFKAVNDLHGHTIGDQLLSEFGSRFTQILPDNATAGRMGGDEFIAILPARNVEARAAYVAEQVLSQLSKNYHIGGKSIHAGLSIGIAVSMDDKTDFEALCQSADRALYRAKTQGRGQFCFFDEAMDRQATERRQLELELRQTIEDRALQVQYQPLACLETGQVNGFEALVRWNHPEQGYIGPDVFIPIAEESGLINELGDFVLETVIREAASWVPPLRVAINLSPVQFRNKNLITKINKLLEETKLDPGRLELEITEGVLIHDTKTALSTLESLRNLGIRIAMDDFGTGYSSLSYFRMFPFDKVKIDQSFVRDMIQNPQSLAIVQAVIGLGKGLGLSVVGEGVETEEQLAALRDEGCSMVQGFHISRPQPIEYFASVIKRSKVFTENQSGNDSQNSTSEKMAANLG</sequence>
<dbReference type="CDD" id="cd00130">
    <property type="entry name" value="PAS"/>
    <property type="match status" value="2"/>
</dbReference>
<feature type="domain" description="PAC" evidence="3">
    <location>
        <begin position="371"/>
        <end position="422"/>
    </location>
</feature>
<dbReference type="SMART" id="SM00091">
    <property type="entry name" value="PAS"/>
    <property type="match status" value="2"/>
</dbReference>
<dbReference type="PROSITE" id="PS50883">
    <property type="entry name" value="EAL"/>
    <property type="match status" value="1"/>
</dbReference>
<gene>
    <name evidence="6" type="ORF">J4G78_02650</name>
</gene>
<dbReference type="Proteomes" id="UP000663923">
    <property type="component" value="Chromosome"/>
</dbReference>
<feature type="domain" description="GGDEF" evidence="5">
    <location>
        <begin position="452"/>
        <end position="585"/>
    </location>
</feature>
<feature type="region of interest" description="Disordered" evidence="1">
    <location>
        <begin position="848"/>
        <end position="868"/>
    </location>
</feature>
<evidence type="ECO:0000259" key="5">
    <source>
        <dbReference type="PROSITE" id="PS50887"/>
    </source>
</evidence>
<dbReference type="RefSeq" id="WP_207988334.1">
    <property type="nucleotide sequence ID" value="NZ_CP071794.1"/>
</dbReference>
<dbReference type="SMART" id="SM00052">
    <property type="entry name" value="EAL"/>
    <property type="match status" value="1"/>
</dbReference>
<dbReference type="Gene3D" id="3.30.450.40">
    <property type="match status" value="1"/>
</dbReference>
<dbReference type="Gene3D" id="3.20.20.450">
    <property type="entry name" value="EAL domain"/>
    <property type="match status" value="1"/>
</dbReference>
<dbReference type="Pfam" id="PF08448">
    <property type="entry name" value="PAS_4"/>
    <property type="match status" value="2"/>
</dbReference>
<proteinExistence type="predicted"/>
<evidence type="ECO:0000256" key="1">
    <source>
        <dbReference type="SAM" id="MobiDB-lite"/>
    </source>
</evidence>
<protein>
    <submittedName>
        <fullName evidence="6">EAL domain-containing protein</fullName>
    </submittedName>
</protein>
<dbReference type="Gene3D" id="3.30.70.270">
    <property type="match status" value="1"/>
</dbReference>
<evidence type="ECO:0000259" key="3">
    <source>
        <dbReference type="PROSITE" id="PS50113"/>
    </source>
</evidence>